<keyword evidence="6" id="KW-0547">Nucleotide-binding</keyword>
<feature type="binding site" evidence="6">
    <location>
        <begin position="174"/>
        <end position="181"/>
    </location>
    <ligand>
        <name>NAD(+)</name>
        <dbReference type="ChEBI" id="CHEBI:57540"/>
    </ligand>
</feature>
<feature type="binding site" evidence="6">
    <location>
        <position position="305"/>
    </location>
    <ligand>
        <name>NAD(+)</name>
        <dbReference type="ChEBI" id="CHEBI:57540"/>
    </ligand>
</feature>
<sequence>MTYDAIVIGSGQGGNPLSHKLADLGWRVALIEKEHLGGTCINTGCTPTKTMVASAQVAHYARHAARWGVRTGEVSVDLARIMARKDAIVQSFRSGQERKVDQRPNLDLHRGHARFIGPHAIQVGAETLEGERIFVNTGTRPEIPRIEGLDGTAYLTNATIMELRELPEHLLVLGGGYIGLEFGQMFRRFGSRVTIVHRGDEILTREDPDVAAELQKLLEGEGVSFVLRARTNRVQHANGQIALMLDVDGDSQTVSGSHLLVATGRRPNTDDLGLEQAGVQTDAKGYIPVNGRLETNVPGIWALGDVKGGPAFTHISYNDYQILYANLVEGKNVTIDHRIVPYSVFTDPQLGRVGITEKDARAKGHSLKIGKIPMSWVARAIERDETGGFMKLIVDAGDDRILGAAILATEGGELIQMLGTLMLAGLPYTLLKGAIYIHPTLAEGFFTLMEEVKPA</sequence>
<evidence type="ECO:0000256" key="1">
    <source>
        <dbReference type="ARBA" id="ARBA00007532"/>
    </source>
</evidence>
<keyword evidence="3 6" id="KW-0274">FAD</keyword>
<dbReference type="GO" id="GO:0050660">
    <property type="term" value="F:flavin adenine dinucleotide binding"/>
    <property type="evidence" value="ECO:0007669"/>
    <property type="project" value="TreeGrafter"/>
</dbReference>
<dbReference type="GO" id="GO:0003955">
    <property type="term" value="F:NAD(P)H dehydrogenase (quinone) activity"/>
    <property type="evidence" value="ECO:0007669"/>
    <property type="project" value="TreeGrafter"/>
</dbReference>
<evidence type="ECO:0000256" key="6">
    <source>
        <dbReference type="PIRSR" id="PIRSR000350-3"/>
    </source>
</evidence>
<name>A0A564ZIK7_9BACT</name>
<dbReference type="PRINTS" id="PR00411">
    <property type="entry name" value="PNDRDTASEI"/>
</dbReference>
<gene>
    <name evidence="10" type="ORF">MELA_00845</name>
</gene>
<comment type="cofactor">
    <cofactor evidence="6">
        <name>FAD</name>
        <dbReference type="ChEBI" id="CHEBI:57692"/>
    </cofactor>
    <text evidence="6">Binds 1 FAD per subunit.</text>
</comment>
<evidence type="ECO:0000259" key="8">
    <source>
        <dbReference type="Pfam" id="PF02852"/>
    </source>
</evidence>
<proteinExistence type="inferred from homology"/>
<protein>
    <submittedName>
        <fullName evidence="10">Dihydrolipoyl dehydrogenase</fullName>
        <ecNumber evidence="10">1.8.1.4</ecNumber>
    </submittedName>
</protein>
<keyword evidence="6" id="KW-0520">NAD</keyword>
<dbReference type="FunFam" id="3.30.390.30:FF:000001">
    <property type="entry name" value="Dihydrolipoyl dehydrogenase"/>
    <property type="match status" value="1"/>
</dbReference>
<dbReference type="AlphaFoldDB" id="A0A564ZIK7"/>
<evidence type="ECO:0000256" key="2">
    <source>
        <dbReference type="ARBA" id="ARBA00022630"/>
    </source>
</evidence>
<dbReference type="Gene3D" id="3.30.390.30">
    <property type="match status" value="1"/>
</dbReference>
<dbReference type="EMBL" id="CABIKM010000012">
    <property type="protein sequence ID" value="VUZ84472.1"/>
    <property type="molecule type" value="Genomic_DNA"/>
</dbReference>
<evidence type="ECO:0000259" key="9">
    <source>
        <dbReference type="Pfam" id="PF07992"/>
    </source>
</evidence>
<evidence type="ECO:0000256" key="7">
    <source>
        <dbReference type="PIRSR" id="PIRSR000350-4"/>
    </source>
</evidence>
<reference evidence="10 11" key="1">
    <citation type="submission" date="2019-07" db="EMBL/GenBank/DDBJ databases">
        <authorList>
            <person name="Cremers G."/>
        </authorList>
    </citation>
    <scope>NUCLEOTIDE SEQUENCE [LARGE SCALE GENOMIC DNA]</scope>
</reference>
<dbReference type="InterPro" id="IPR023753">
    <property type="entry name" value="FAD/NAD-binding_dom"/>
</dbReference>
<dbReference type="PRINTS" id="PR00368">
    <property type="entry name" value="FADPNR"/>
</dbReference>
<dbReference type="SUPFAM" id="SSF51905">
    <property type="entry name" value="FAD/NAD(P)-binding domain"/>
    <property type="match status" value="1"/>
</dbReference>
<dbReference type="InterPro" id="IPR001100">
    <property type="entry name" value="Pyr_nuc-diS_OxRdtase"/>
</dbReference>
<dbReference type="EC" id="1.8.1.4" evidence="10"/>
<feature type="binding site" evidence="6">
    <location>
        <position position="49"/>
    </location>
    <ligand>
        <name>FAD</name>
        <dbReference type="ChEBI" id="CHEBI:57692"/>
    </ligand>
</feature>
<dbReference type="PANTHER" id="PTHR43014">
    <property type="entry name" value="MERCURIC REDUCTASE"/>
    <property type="match status" value="1"/>
</dbReference>
<dbReference type="InterPro" id="IPR004099">
    <property type="entry name" value="Pyr_nucl-diS_OxRdtase_dimer"/>
</dbReference>
<keyword evidence="11" id="KW-1185">Reference proteome</keyword>
<dbReference type="PIRSF" id="PIRSF000350">
    <property type="entry name" value="Mercury_reductase_MerA"/>
    <property type="match status" value="1"/>
</dbReference>
<dbReference type="Pfam" id="PF07992">
    <property type="entry name" value="Pyr_redox_2"/>
    <property type="match status" value="1"/>
</dbReference>
<keyword evidence="4 10" id="KW-0560">Oxidoreductase</keyword>
<comment type="similarity">
    <text evidence="1">Belongs to the class-I pyridine nucleotide-disulfide oxidoreductase family.</text>
</comment>
<dbReference type="PANTHER" id="PTHR43014:SF2">
    <property type="entry name" value="MERCURIC REDUCTASE"/>
    <property type="match status" value="1"/>
</dbReference>
<feature type="disulfide bond" description="Redox-active" evidence="7">
    <location>
        <begin position="40"/>
        <end position="45"/>
    </location>
</feature>
<evidence type="ECO:0000256" key="4">
    <source>
        <dbReference type="ARBA" id="ARBA00023002"/>
    </source>
</evidence>
<accession>A0A564ZIK7</accession>
<dbReference type="GO" id="GO:0004148">
    <property type="term" value="F:dihydrolipoyl dehydrogenase (NADH) activity"/>
    <property type="evidence" value="ECO:0007669"/>
    <property type="project" value="UniProtKB-EC"/>
</dbReference>
<evidence type="ECO:0000313" key="10">
    <source>
        <dbReference type="EMBL" id="VUZ84472.1"/>
    </source>
</evidence>
<feature type="binding site" evidence="6">
    <location>
        <position position="264"/>
    </location>
    <ligand>
        <name>NAD(+)</name>
        <dbReference type="ChEBI" id="CHEBI:57540"/>
    </ligand>
</feature>
<evidence type="ECO:0000313" key="11">
    <source>
        <dbReference type="Proteomes" id="UP000334340"/>
    </source>
</evidence>
<dbReference type="SUPFAM" id="SSF55424">
    <property type="entry name" value="FAD/NAD-linked reductases, dimerisation (C-terminal) domain"/>
    <property type="match status" value="1"/>
</dbReference>
<keyword evidence="2" id="KW-0285">Flavoprotein</keyword>
<dbReference type="InterPro" id="IPR016156">
    <property type="entry name" value="FAD/NAD-linked_Rdtase_dimer_sf"/>
</dbReference>
<evidence type="ECO:0000256" key="3">
    <source>
        <dbReference type="ARBA" id="ARBA00022827"/>
    </source>
</evidence>
<feature type="active site" description="Proton acceptor" evidence="5">
    <location>
        <position position="438"/>
    </location>
</feature>
<organism evidence="10 11">
    <name type="scientific">Candidatus Methylomirabilis lanthanidiphila</name>
    <dbReference type="NCBI Taxonomy" id="2211376"/>
    <lineage>
        <taxon>Bacteria</taxon>
        <taxon>Candidatus Methylomirabilota</taxon>
        <taxon>Candidatus Methylomirabilia</taxon>
        <taxon>Candidatus Methylomirabilales</taxon>
        <taxon>Candidatus Methylomirabilaceae</taxon>
        <taxon>Candidatus Methylomirabilis</taxon>
    </lineage>
</organism>
<evidence type="ECO:0000256" key="5">
    <source>
        <dbReference type="PIRSR" id="PIRSR000350-2"/>
    </source>
</evidence>
<dbReference type="Pfam" id="PF02852">
    <property type="entry name" value="Pyr_redox_dim"/>
    <property type="match status" value="1"/>
</dbReference>
<feature type="domain" description="Pyridine nucleotide-disulphide oxidoreductase dimerisation" evidence="8">
    <location>
        <begin position="340"/>
        <end position="445"/>
    </location>
</feature>
<dbReference type="Proteomes" id="UP000334340">
    <property type="component" value="Unassembled WGS sequence"/>
</dbReference>
<feature type="domain" description="FAD/NAD(P)-binding" evidence="9">
    <location>
        <begin position="3"/>
        <end position="316"/>
    </location>
</feature>
<dbReference type="Gene3D" id="3.50.50.60">
    <property type="entry name" value="FAD/NAD(P)-binding domain"/>
    <property type="match status" value="2"/>
</dbReference>
<dbReference type="InterPro" id="IPR036188">
    <property type="entry name" value="FAD/NAD-bd_sf"/>
</dbReference>